<dbReference type="PROSITE" id="PS00211">
    <property type="entry name" value="ABC_TRANSPORTER_1"/>
    <property type="match status" value="1"/>
</dbReference>
<dbReference type="Proteomes" id="UP000598146">
    <property type="component" value="Unassembled WGS sequence"/>
</dbReference>
<gene>
    <name evidence="6" type="ORF">I4J89_37755</name>
</gene>
<dbReference type="InterPro" id="IPR017871">
    <property type="entry name" value="ABC_transporter-like_CS"/>
</dbReference>
<dbReference type="InterPro" id="IPR003439">
    <property type="entry name" value="ABC_transporter-like_ATP-bd"/>
</dbReference>
<feature type="domain" description="ABC transporter" evidence="5">
    <location>
        <begin position="4"/>
        <end position="233"/>
    </location>
</feature>
<organism evidence="6 7">
    <name type="scientific">Actinoplanes aureus</name>
    <dbReference type="NCBI Taxonomy" id="2792083"/>
    <lineage>
        <taxon>Bacteria</taxon>
        <taxon>Bacillati</taxon>
        <taxon>Actinomycetota</taxon>
        <taxon>Actinomycetes</taxon>
        <taxon>Micromonosporales</taxon>
        <taxon>Micromonosporaceae</taxon>
        <taxon>Actinoplanes</taxon>
    </lineage>
</organism>
<evidence type="ECO:0000256" key="2">
    <source>
        <dbReference type="ARBA" id="ARBA00022448"/>
    </source>
</evidence>
<protein>
    <submittedName>
        <fullName evidence="6">Metal ABC transporter ATP-binding protein</fullName>
    </submittedName>
</protein>
<dbReference type="PROSITE" id="PS50893">
    <property type="entry name" value="ABC_TRANSPORTER_2"/>
    <property type="match status" value="1"/>
</dbReference>
<dbReference type="GO" id="GO:0016887">
    <property type="term" value="F:ATP hydrolysis activity"/>
    <property type="evidence" value="ECO:0007669"/>
    <property type="project" value="InterPro"/>
</dbReference>
<dbReference type="InterPro" id="IPR050153">
    <property type="entry name" value="Metal_Ion_Import_ABC"/>
</dbReference>
<keyword evidence="3" id="KW-0547">Nucleotide-binding</keyword>
<dbReference type="EMBL" id="JADQTO010000025">
    <property type="protein sequence ID" value="MBG0567209.1"/>
    <property type="molecule type" value="Genomic_DNA"/>
</dbReference>
<evidence type="ECO:0000256" key="4">
    <source>
        <dbReference type="ARBA" id="ARBA00022840"/>
    </source>
</evidence>
<keyword evidence="2" id="KW-0813">Transport</keyword>
<evidence type="ECO:0000313" key="6">
    <source>
        <dbReference type="EMBL" id="MBG0567209.1"/>
    </source>
</evidence>
<dbReference type="RefSeq" id="WP_196418975.1">
    <property type="nucleotide sequence ID" value="NZ_JADQTO010000025.1"/>
</dbReference>
<dbReference type="SUPFAM" id="SSF52540">
    <property type="entry name" value="P-loop containing nucleoside triphosphate hydrolases"/>
    <property type="match status" value="1"/>
</dbReference>
<evidence type="ECO:0000256" key="1">
    <source>
        <dbReference type="ARBA" id="ARBA00005417"/>
    </source>
</evidence>
<keyword evidence="4 6" id="KW-0067">ATP-binding</keyword>
<reference evidence="6" key="1">
    <citation type="submission" date="2020-11" db="EMBL/GenBank/DDBJ databases">
        <title>Isolation and identification of active actinomycetes.</title>
        <authorList>
            <person name="Sun X."/>
        </authorList>
    </citation>
    <scope>NUCLEOTIDE SEQUENCE</scope>
    <source>
        <strain evidence="6">NEAU-A11</strain>
    </source>
</reference>
<dbReference type="InterPro" id="IPR027417">
    <property type="entry name" value="P-loop_NTPase"/>
</dbReference>
<proteinExistence type="inferred from homology"/>
<comment type="caution">
    <text evidence="6">The sequence shown here is derived from an EMBL/GenBank/DDBJ whole genome shotgun (WGS) entry which is preliminary data.</text>
</comment>
<dbReference type="GO" id="GO:0005524">
    <property type="term" value="F:ATP binding"/>
    <property type="evidence" value="ECO:0007669"/>
    <property type="project" value="UniProtKB-KW"/>
</dbReference>
<dbReference type="PANTHER" id="PTHR42734">
    <property type="entry name" value="METAL TRANSPORT SYSTEM ATP-BINDING PROTEIN TM_0124-RELATED"/>
    <property type="match status" value="1"/>
</dbReference>
<dbReference type="AlphaFoldDB" id="A0A931G6G4"/>
<keyword evidence="7" id="KW-1185">Reference proteome</keyword>
<dbReference type="Gene3D" id="3.40.50.300">
    <property type="entry name" value="P-loop containing nucleotide triphosphate hydrolases"/>
    <property type="match status" value="1"/>
</dbReference>
<accession>A0A931G6G4</accession>
<dbReference type="PANTHER" id="PTHR42734:SF5">
    <property type="entry name" value="IRON TRANSPORT SYSTEM ATP-BINDING PROTEIN HI_0361-RELATED"/>
    <property type="match status" value="1"/>
</dbReference>
<evidence type="ECO:0000259" key="5">
    <source>
        <dbReference type="PROSITE" id="PS50893"/>
    </source>
</evidence>
<name>A0A931G6G4_9ACTN</name>
<sequence length="234" mass="24841">MTALRYTGVSVGYQGSPVLTGVNLALRAGRRLALVGPNGAGKSTLIRSVVGLAEVLGGTAQVFGRSPERGRELCGYVPQAGDLDADFPVTAGQVVLMGRYRRIGWFRPTRAADRRAARDALDRVGLADHAGRRYGVLSGGQRQRVLLARALAAEPRMLLLDEPFNGVDAVSQEAILAVLRDLTAAGTALMLSTHDLRLAREVADEACLVNGRQWAAGPPSEVLSDATLREAYAP</sequence>
<evidence type="ECO:0000256" key="3">
    <source>
        <dbReference type="ARBA" id="ARBA00022741"/>
    </source>
</evidence>
<dbReference type="Pfam" id="PF00005">
    <property type="entry name" value="ABC_tran"/>
    <property type="match status" value="1"/>
</dbReference>
<comment type="similarity">
    <text evidence="1">Belongs to the ABC transporter superfamily.</text>
</comment>
<dbReference type="SMART" id="SM00382">
    <property type="entry name" value="AAA"/>
    <property type="match status" value="1"/>
</dbReference>
<evidence type="ECO:0000313" key="7">
    <source>
        <dbReference type="Proteomes" id="UP000598146"/>
    </source>
</evidence>
<dbReference type="InterPro" id="IPR003593">
    <property type="entry name" value="AAA+_ATPase"/>
</dbReference>